<name>A0ABQ5QLE6_9ACTN</name>
<dbReference type="PANTHER" id="PTHR40763">
    <property type="entry name" value="MEMBRANE PROTEIN-RELATED"/>
    <property type="match status" value="1"/>
</dbReference>
<evidence type="ECO:0000313" key="3">
    <source>
        <dbReference type="Proteomes" id="UP001144280"/>
    </source>
</evidence>
<gene>
    <name evidence="2" type="ORF">Pa4123_03170</name>
</gene>
<feature type="domain" description="DUF1707" evidence="1">
    <location>
        <begin position="2"/>
        <end position="51"/>
    </location>
</feature>
<dbReference type="Pfam" id="PF08044">
    <property type="entry name" value="DUF1707"/>
    <property type="match status" value="1"/>
</dbReference>
<keyword evidence="3" id="KW-1185">Reference proteome</keyword>
<protein>
    <recommendedName>
        <fullName evidence="1">DUF1707 domain-containing protein</fullName>
    </recommendedName>
</protein>
<reference evidence="2" key="1">
    <citation type="submission" date="2022-12" db="EMBL/GenBank/DDBJ databases">
        <title>New Phytohabitans aurantiacus sp. RD004123 nov., an actinomycete isolated from soil.</title>
        <authorList>
            <person name="Triningsih D.W."/>
            <person name="Harunari E."/>
            <person name="Igarashi Y."/>
        </authorList>
    </citation>
    <scope>NUCLEOTIDE SEQUENCE</scope>
    <source>
        <strain evidence="2">RD004123</strain>
    </source>
</reference>
<dbReference type="EMBL" id="BSDI01000001">
    <property type="protein sequence ID" value="GLH95045.1"/>
    <property type="molecule type" value="Genomic_DNA"/>
</dbReference>
<dbReference type="InterPro" id="IPR012551">
    <property type="entry name" value="DUF1707_SHOCT-like"/>
</dbReference>
<comment type="caution">
    <text evidence="2">The sequence shown here is derived from an EMBL/GenBank/DDBJ whole genome shotgun (WGS) entry which is preliminary data.</text>
</comment>
<dbReference type="PANTHER" id="PTHR40763:SF5">
    <property type="entry name" value="MEMBRANE PROTEIN"/>
    <property type="match status" value="1"/>
</dbReference>
<evidence type="ECO:0000313" key="2">
    <source>
        <dbReference type="EMBL" id="GLH95045.1"/>
    </source>
</evidence>
<sequence length="179" mass="19456">MSDADRDRVVQRLNQAAGDGRITLDEFEERVAGVLAARTFGEVEPYVADLPAAPGSPVPREIVELRSVASELKRKGGWVVPRRIVASNKAGSVKLDFTDAVITHPVVEITLDVIAGSTTLVLPPGASVDATDVQTVASTVKVRGDLPEGGGQPHFVVTGRQSMGSLVVRRQYRFWRWRW</sequence>
<dbReference type="RefSeq" id="WP_281891910.1">
    <property type="nucleotide sequence ID" value="NZ_BSDI01000001.1"/>
</dbReference>
<organism evidence="2 3">
    <name type="scientific">Phytohabitans aurantiacus</name>
    <dbReference type="NCBI Taxonomy" id="3016789"/>
    <lineage>
        <taxon>Bacteria</taxon>
        <taxon>Bacillati</taxon>
        <taxon>Actinomycetota</taxon>
        <taxon>Actinomycetes</taxon>
        <taxon>Micromonosporales</taxon>
        <taxon>Micromonosporaceae</taxon>
    </lineage>
</organism>
<evidence type="ECO:0000259" key="1">
    <source>
        <dbReference type="Pfam" id="PF08044"/>
    </source>
</evidence>
<accession>A0ABQ5QLE6</accession>
<proteinExistence type="predicted"/>
<dbReference type="Proteomes" id="UP001144280">
    <property type="component" value="Unassembled WGS sequence"/>
</dbReference>